<dbReference type="SUPFAM" id="SSF81296">
    <property type="entry name" value="E set domains"/>
    <property type="match status" value="1"/>
</dbReference>
<dbReference type="Gene3D" id="2.70.50.30">
    <property type="entry name" value="Coagulation Factor XIII, subunit A, domain 1"/>
    <property type="match status" value="1"/>
</dbReference>
<organism evidence="4 5">
    <name type="scientific">Cicer arietinum</name>
    <name type="common">Chickpea</name>
    <name type="synonym">Garbanzo</name>
    <dbReference type="NCBI Taxonomy" id="3827"/>
    <lineage>
        <taxon>Eukaryota</taxon>
        <taxon>Viridiplantae</taxon>
        <taxon>Streptophyta</taxon>
        <taxon>Embryophyta</taxon>
        <taxon>Tracheophyta</taxon>
        <taxon>Spermatophyta</taxon>
        <taxon>Magnoliopsida</taxon>
        <taxon>eudicotyledons</taxon>
        <taxon>Gunneridae</taxon>
        <taxon>Pentapetalae</taxon>
        <taxon>rosids</taxon>
        <taxon>fabids</taxon>
        <taxon>Fabales</taxon>
        <taxon>Fabaceae</taxon>
        <taxon>Papilionoideae</taxon>
        <taxon>50 kb inversion clade</taxon>
        <taxon>NPAAA clade</taxon>
        <taxon>Hologalegina</taxon>
        <taxon>IRL clade</taxon>
        <taxon>Cicereae</taxon>
        <taxon>Cicer</taxon>
    </lineage>
</organism>
<protein>
    <submittedName>
        <fullName evidence="5">Rho GDP-dissociation inhibitor 1-like</fullName>
    </submittedName>
</protein>
<dbReference type="RefSeq" id="XP_004504393.1">
    <property type="nucleotide sequence ID" value="XM_004504336.3"/>
</dbReference>
<gene>
    <name evidence="5" type="primary">LOC101502372</name>
</gene>
<keyword evidence="4" id="KW-1185">Reference proteome</keyword>
<accession>A0A1S2YGC5</accession>
<dbReference type="InterPro" id="IPR000406">
    <property type="entry name" value="Rho_GDI"/>
</dbReference>
<dbReference type="eggNOG" id="KOG3205">
    <property type="taxonomic scope" value="Eukaryota"/>
</dbReference>
<evidence type="ECO:0000256" key="1">
    <source>
        <dbReference type="ARBA" id="ARBA00004496"/>
    </source>
</evidence>
<dbReference type="GO" id="GO:0005094">
    <property type="term" value="F:Rho GDP-dissociation inhibitor activity"/>
    <property type="evidence" value="ECO:0007669"/>
    <property type="project" value="InterPro"/>
</dbReference>
<dbReference type="OrthoDB" id="1683373at2759"/>
<proteinExistence type="inferred from homology"/>
<evidence type="ECO:0000256" key="3">
    <source>
        <dbReference type="ARBA" id="ARBA00022490"/>
    </source>
</evidence>
<dbReference type="Pfam" id="PF02115">
    <property type="entry name" value="Rho_GDI"/>
    <property type="match status" value="1"/>
</dbReference>
<comment type="similarity">
    <text evidence="2">Belongs to the Rho GDI family.</text>
</comment>
<dbReference type="GO" id="GO:0007266">
    <property type="term" value="P:Rho protein signal transduction"/>
    <property type="evidence" value="ECO:0007669"/>
    <property type="project" value="InterPro"/>
</dbReference>
<dbReference type="AlphaFoldDB" id="A0A1S2YGC5"/>
<dbReference type="STRING" id="3827.A0A1S2YGC5"/>
<dbReference type="PANTHER" id="PTHR10980">
    <property type="entry name" value="RHO GDP-DISSOCIATION INHIBITOR"/>
    <property type="match status" value="1"/>
</dbReference>
<dbReference type="PaxDb" id="3827-XP_004504393.1"/>
<comment type="subcellular location">
    <subcellularLocation>
        <location evidence="1">Cytoplasm</location>
    </subcellularLocation>
</comment>
<dbReference type="PRINTS" id="PR00492">
    <property type="entry name" value="RHOGDI"/>
</dbReference>
<keyword evidence="3" id="KW-0963">Cytoplasm</keyword>
<reference evidence="5" key="2">
    <citation type="submission" date="2025-08" db="UniProtKB">
        <authorList>
            <consortium name="RefSeq"/>
        </authorList>
    </citation>
    <scope>IDENTIFICATION</scope>
    <source>
        <tissue evidence="5">Etiolated seedlings</tissue>
    </source>
</reference>
<dbReference type="InterPro" id="IPR024792">
    <property type="entry name" value="RhoGDI_dom_sf"/>
</dbReference>
<dbReference type="PANTHER" id="PTHR10980:SF44">
    <property type="entry name" value="RHO PROTEIN GDP-DISSOCIATION INHIBITOR-RELATED"/>
    <property type="match status" value="1"/>
</dbReference>
<reference evidence="4" key="1">
    <citation type="journal article" date="2013" name="Nat. Biotechnol.">
        <title>Draft genome sequence of chickpea (Cicer arietinum) provides a resource for trait improvement.</title>
        <authorList>
            <person name="Varshney R.K."/>
            <person name="Song C."/>
            <person name="Saxena R.K."/>
            <person name="Azam S."/>
            <person name="Yu S."/>
            <person name="Sharpe A.G."/>
            <person name="Cannon S."/>
            <person name="Baek J."/>
            <person name="Rosen B.D."/>
            <person name="Tar'an B."/>
            <person name="Millan T."/>
            <person name="Zhang X."/>
            <person name="Ramsay L.D."/>
            <person name="Iwata A."/>
            <person name="Wang Y."/>
            <person name="Nelson W."/>
            <person name="Farmer A.D."/>
            <person name="Gaur P.M."/>
            <person name="Soderlund C."/>
            <person name="Penmetsa R.V."/>
            <person name="Xu C."/>
            <person name="Bharti A.K."/>
            <person name="He W."/>
            <person name="Winter P."/>
            <person name="Zhao S."/>
            <person name="Hane J.K."/>
            <person name="Carrasquilla-Garcia N."/>
            <person name="Condie J.A."/>
            <person name="Upadhyaya H.D."/>
            <person name="Luo M.C."/>
            <person name="Thudi M."/>
            <person name="Gowda C.L."/>
            <person name="Singh N.P."/>
            <person name="Lichtenzveig J."/>
            <person name="Gali K.K."/>
            <person name="Rubio J."/>
            <person name="Nadarajan N."/>
            <person name="Dolezel J."/>
            <person name="Bansal K.C."/>
            <person name="Xu X."/>
            <person name="Edwards D."/>
            <person name="Zhang G."/>
            <person name="Kahl G."/>
            <person name="Gil J."/>
            <person name="Singh K.B."/>
            <person name="Datta S.K."/>
            <person name="Jackson S.A."/>
            <person name="Wang J."/>
            <person name="Cook D.R."/>
        </authorList>
    </citation>
    <scope>NUCLEOTIDE SEQUENCE [LARGE SCALE GENOMIC DNA]</scope>
    <source>
        <strain evidence="4">cv. CDC Frontier</strain>
    </source>
</reference>
<evidence type="ECO:0000313" key="5">
    <source>
        <dbReference type="RefSeq" id="XP_004504393.1"/>
    </source>
</evidence>
<sequence>MSAAVGAVSTTKDVTFNVHLEEEHKNKGTNKVGGELDKIPCSDDGVNYDYVEEIEQEEDEDTKLELDLGPQFSLKEQLEKDKDDESLRKWKEQLLGNVDVSAVGEKIEPEVKIVSLTIICPGRSEIILPIPFTTDSKKTIFTLKEGSQYRLKFSFTVSNNIVSGLKYTNVVWKTGVRVDKTKKMLGTYSPQQEPYTYELEEEMTPSGLFARGTYSARTKFVDDDRKCYLDASYRFEIQKNWPAPL</sequence>
<evidence type="ECO:0000256" key="2">
    <source>
        <dbReference type="ARBA" id="ARBA00009758"/>
    </source>
</evidence>
<dbReference type="KEGG" id="cam:101502372"/>
<name>A0A1S2YGC5_CICAR</name>
<dbReference type="GO" id="GO:0016020">
    <property type="term" value="C:membrane"/>
    <property type="evidence" value="ECO:0007669"/>
    <property type="project" value="TreeGrafter"/>
</dbReference>
<dbReference type="GeneID" id="101502372"/>
<dbReference type="GO" id="GO:0005829">
    <property type="term" value="C:cytosol"/>
    <property type="evidence" value="ECO:0007669"/>
    <property type="project" value="TreeGrafter"/>
</dbReference>
<dbReference type="InterPro" id="IPR014756">
    <property type="entry name" value="Ig_E-set"/>
</dbReference>
<evidence type="ECO:0000313" key="4">
    <source>
        <dbReference type="Proteomes" id="UP000087171"/>
    </source>
</evidence>
<dbReference type="FunFam" id="2.70.50.30:FF:000002">
    <property type="entry name" value="Rho GDP-dissociation inhibitor 1"/>
    <property type="match status" value="1"/>
</dbReference>
<dbReference type="Proteomes" id="UP000087171">
    <property type="component" value="Chromosome Ca6"/>
</dbReference>